<comment type="similarity">
    <text evidence="1">Belongs to the thioesterase PaaI family.</text>
</comment>
<dbReference type="KEGG" id="cthu:HUR95_15245"/>
<dbReference type="GO" id="GO:0047617">
    <property type="term" value="F:fatty acyl-CoA hydrolase activity"/>
    <property type="evidence" value="ECO:0007669"/>
    <property type="project" value="InterPro"/>
</dbReference>
<dbReference type="CDD" id="cd03443">
    <property type="entry name" value="PaaI_thioesterase"/>
    <property type="match status" value="1"/>
</dbReference>
<evidence type="ECO:0000313" key="5">
    <source>
        <dbReference type="EMBL" id="QZT33574.1"/>
    </source>
</evidence>
<dbReference type="Proteomes" id="UP000825179">
    <property type="component" value="Chromosome"/>
</dbReference>
<dbReference type="Pfam" id="PF03061">
    <property type="entry name" value="4HBT"/>
    <property type="match status" value="1"/>
</dbReference>
<dbReference type="Proteomes" id="UP000010716">
    <property type="component" value="Unassembled WGS sequence"/>
</dbReference>
<evidence type="ECO:0000259" key="3">
    <source>
        <dbReference type="Pfam" id="PF03061"/>
    </source>
</evidence>
<dbReference type="OrthoDB" id="337200at2"/>
<dbReference type="InterPro" id="IPR003736">
    <property type="entry name" value="PAAI_dom"/>
</dbReference>
<evidence type="ECO:0000256" key="2">
    <source>
        <dbReference type="ARBA" id="ARBA00022801"/>
    </source>
</evidence>
<dbReference type="RefSeq" id="WP_007504039.1">
    <property type="nucleotide sequence ID" value="NZ_AFCE01000117.1"/>
</dbReference>
<evidence type="ECO:0000313" key="6">
    <source>
        <dbReference type="Proteomes" id="UP000010716"/>
    </source>
</evidence>
<dbReference type="NCBIfam" id="TIGR00369">
    <property type="entry name" value="unchar_dom_1"/>
    <property type="match status" value="1"/>
</dbReference>
<organism evidence="4 6">
    <name type="scientific">Caldalkalibacillus thermarum (strain TA2.A1)</name>
    <dbReference type="NCBI Taxonomy" id="986075"/>
    <lineage>
        <taxon>Bacteria</taxon>
        <taxon>Bacillati</taxon>
        <taxon>Bacillota</taxon>
        <taxon>Bacilli</taxon>
        <taxon>Bacillales</taxon>
        <taxon>Bacillaceae</taxon>
        <taxon>Caldalkalibacillus</taxon>
    </lineage>
</organism>
<keyword evidence="7" id="KW-1185">Reference proteome</keyword>
<dbReference type="EMBL" id="AFCE01000117">
    <property type="protein sequence ID" value="EGL83257.1"/>
    <property type="molecule type" value="Genomic_DNA"/>
</dbReference>
<dbReference type="SUPFAM" id="SSF54637">
    <property type="entry name" value="Thioesterase/thiol ester dehydrase-isomerase"/>
    <property type="match status" value="1"/>
</dbReference>
<evidence type="ECO:0000256" key="1">
    <source>
        <dbReference type="ARBA" id="ARBA00008324"/>
    </source>
</evidence>
<dbReference type="InterPro" id="IPR006683">
    <property type="entry name" value="Thioestr_dom"/>
</dbReference>
<reference evidence="5 7" key="2">
    <citation type="journal article" date="2020" name="Extremophiles">
        <title>Genomic analysis of Caldalkalibacillus thermarum TA2.A1 reveals aerobic alkaliphilic metabolism and evolutionary hallmarks linking alkaliphilic bacteria and plant life.</title>
        <authorList>
            <person name="de Jong S.I."/>
            <person name="van den Broek M.A."/>
            <person name="Merkel A.Y."/>
            <person name="de la Torre Cortes P."/>
            <person name="Kalamorz F."/>
            <person name="Cook G.M."/>
            <person name="van Loosdrecht M.C.M."/>
            <person name="McMillan D.G.G."/>
        </authorList>
    </citation>
    <scope>NUCLEOTIDE SEQUENCE [LARGE SCALE GENOMIC DNA]</scope>
    <source>
        <strain evidence="5 7">TA2.A1</strain>
    </source>
</reference>
<reference evidence="5" key="3">
    <citation type="submission" date="2021-08" db="EMBL/GenBank/DDBJ databases">
        <authorList>
            <person name="de Jong S."/>
            <person name="van den Broek M."/>
            <person name="Merkel A."/>
            <person name="de la Torre Cortes P."/>
            <person name="Kalamorz F."/>
            <person name="Cook G."/>
            <person name="van Loosdrecht M."/>
            <person name="McMillan D."/>
        </authorList>
    </citation>
    <scope>NUCLEOTIDE SEQUENCE</scope>
    <source>
        <strain evidence="5">TA2.A1</strain>
    </source>
</reference>
<dbReference type="InterPro" id="IPR039298">
    <property type="entry name" value="ACOT13"/>
</dbReference>
<dbReference type="Gene3D" id="3.10.129.10">
    <property type="entry name" value="Hotdog Thioesterase"/>
    <property type="match status" value="1"/>
</dbReference>
<feature type="domain" description="Thioesterase" evidence="3">
    <location>
        <begin position="48"/>
        <end position="121"/>
    </location>
</feature>
<gene>
    <name evidence="4" type="ORF">CathTA2_1197</name>
    <name evidence="5" type="ORF">HUR95_15245</name>
</gene>
<accession>F5L5Y4</accession>
<reference evidence="4 6" key="1">
    <citation type="journal article" date="2011" name="J. Bacteriol.">
        <title>Draft genome sequence of the thermoalkaliphilic Caldalkalibacillus thermarum strain TA2.A1.</title>
        <authorList>
            <person name="Kalamorz F."/>
            <person name="Keis S."/>
            <person name="McMillan D.G."/>
            <person name="Olsson K."/>
            <person name="Stanton J.A."/>
            <person name="Stockwell P."/>
            <person name="Black M.A."/>
            <person name="Klingeman D.M."/>
            <person name="Land M.L."/>
            <person name="Han C.S."/>
            <person name="Martin S.L."/>
            <person name="Becher S.A."/>
            <person name="Peddie C.J."/>
            <person name="Morgan H.W."/>
            <person name="Matthies D."/>
            <person name="Preiss L."/>
            <person name="Meier T."/>
            <person name="Brown S.D."/>
            <person name="Cook G.M."/>
        </authorList>
    </citation>
    <scope>NUCLEOTIDE SEQUENCE [LARGE SCALE GENOMIC DNA]</scope>
    <source>
        <strain evidence="4 6">TA2.A1</strain>
    </source>
</reference>
<dbReference type="PANTHER" id="PTHR21660:SF1">
    <property type="entry name" value="ACYL-COENZYME A THIOESTERASE 13"/>
    <property type="match status" value="1"/>
</dbReference>
<dbReference type="eggNOG" id="COG2050">
    <property type="taxonomic scope" value="Bacteria"/>
</dbReference>
<dbReference type="EMBL" id="CP082237">
    <property type="protein sequence ID" value="QZT33574.1"/>
    <property type="molecule type" value="Genomic_DNA"/>
</dbReference>
<dbReference type="InterPro" id="IPR029069">
    <property type="entry name" value="HotDog_dom_sf"/>
</dbReference>
<proteinExistence type="inferred from homology"/>
<keyword evidence="2" id="KW-0378">Hydrolase</keyword>
<name>F5L5Y4_CALTT</name>
<sequence>MATTAEDVRRLFENSPFFQFIGFQVKRFEEGDVILELPVRDELLNVNQTLHGGVYASLLDTVIGLTIRSIVKQPLATINMHIHYFAPVREGKLVAKANVIQHGYRIVSAEGEIADEEGRLLAKGMATFKVLRNQHK</sequence>
<dbReference type="AlphaFoldDB" id="F5L5Y4"/>
<evidence type="ECO:0000313" key="4">
    <source>
        <dbReference type="EMBL" id="EGL83257.1"/>
    </source>
</evidence>
<dbReference type="PANTHER" id="PTHR21660">
    <property type="entry name" value="THIOESTERASE SUPERFAMILY MEMBER-RELATED"/>
    <property type="match status" value="1"/>
</dbReference>
<protein>
    <submittedName>
        <fullName evidence="5">PaaI family thioesterase</fullName>
    </submittedName>
    <submittedName>
        <fullName evidence="4">Phenylacetic acid degradation-related protein</fullName>
    </submittedName>
</protein>
<evidence type="ECO:0000313" key="7">
    <source>
        <dbReference type="Proteomes" id="UP000825179"/>
    </source>
</evidence>